<dbReference type="Pfam" id="PF02660">
    <property type="entry name" value="G3P_acyltransf"/>
    <property type="match status" value="1"/>
</dbReference>
<keyword evidence="11" id="KW-0732">Signal</keyword>
<dbReference type="PANTHER" id="PTHR30309">
    <property type="entry name" value="INNER MEMBRANE PROTEIN YGIH"/>
    <property type="match status" value="1"/>
</dbReference>
<keyword evidence="6" id="KW-0443">Lipid metabolism</keyword>
<evidence type="ECO:0000256" key="9">
    <source>
        <dbReference type="ARBA" id="ARBA00023264"/>
    </source>
</evidence>
<sequence length="215" mass="22267">MLWLSGAALLFGYLVGSLPTAYLAARCAAQRATDIRELGDGNVGAGNIGRIHGRWWGAGVGAVDIAKGAAPVFAINILVGLISTDAPESADVLPELSGPGILAGASAMAGHIWPVWLRFRGGRGAATALGVTGAVLTGPVLLMSLPALVILLTTRSTTVTLAFIYIASIIVAKAIFDISWSTIWYCVAIFVTVGVVHFWTLKFRPNPSVESAPAG</sequence>
<gene>
    <name evidence="12" type="ORF">GBAR_LOCUS31182</name>
</gene>
<feature type="transmembrane region" description="Helical" evidence="10">
    <location>
        <begin position="158"/>
        <end position="176"/>
    </location>
</feature>
<evidence type="ECO:0000256" key="1">
    <source>
        <dbReference type="ARBA" id="ARBA00022475"/>
    </source>
</evidence>
<evidence type="ECO:0000256" key="11">
    <source>
        <dbReference type="SAM" id="SignalP"/>
    </source>
</evidence>
<evidence type="ECO:0000256" key="2">
    <source>
        <dbReference type="ARBA" id="ARBA00022516"/>
    </source>
</evidence>
<dbReference type="EMBL" id="CASHTH010004428">
    <property type="protein sequence ID" value="CAI8057225.1"/>
    <property type="molecule type" value="Genomic_DNA"/>
</dbReference>
<keyword evidence="1" id="KW-1003">Cell membrane</keyword>
<keyword evidence="4 10" id="KW-0812">Transmembrane</keyword>
<comment type="caution">
    <text evidence="12">The sequence shown here is derived from an EMBL/GenBank/DDBJ whole genome shotgun (WGS) entry which is preliminary data.</text>
</comment>
<evidence type="ECO:0000313" key="13">
    <source>
        <dbReference type="Proteomes" id="UP001174909"/>
    </source>
</evidence>
<evidence type="ECO:0000256" key="3">
    <source>
        <dbReference type="ARBA" id="ARBA00022679"/>
    </source>
</evidence>
<accession>A0AA35TZ74</accession>
<organism evidence="12 13">
    <name type="scientific">Geodia barretti</name>
    <name type="common">Barrett's horny sponge</name>
    <dbReference type="NCBI Taxonomy" id="519541"/>
    <lineage>
        <taxon>Eukaryota</taxon>
        <taxon>Metazoa</taxon>
        <taxon>Porifera</taxon>
        <taxon>Demospongiae</taxon>
        <taxon>Heteroscleromorpha</taxon>
        <taxon>Tetractinellida</taxon>
        <taxon>Astrophorina</taxon>
        <taxon>Geodiidae</taxon>
        <taxon>Geodia</taxon>
    </lineage>
</organism>
<evidence type="ECO:0000256" key="8">
    <source>
        <dbReference type="ARBA" id="ARBA00023209"/>
    </source>
</evidence>
<dbReference type="GO" id="GO:0005886">
    <property type="term" value="C:plasma membrane"/>
    <property type="evidence" value="ECO:0007669"/>
    <property type="project" value="InterPro"/>
</dbReference>
<keyword evidence="8" id="KW-0594">Phospholipid biosynthesis</keyword>
<dbReference type="HAMAP" id="MF_01043">
    <property type="entry name" value="PlsY"/>
    <property type="match status" value="1"/>
</dbReference>
<evidence type="ECO:0000256" key="5">
    <source>
        <dbReference type="ARBA" id="ARBA00022989"/>
    </source>
</evidence>
<feature type="chain" id="PRO_5041342147" evidence="11">
    <location>
        <begin position="17"/>
        <end position="215"/>
    </location>
</feature>
<feature type="transmembrane region" description="Helical" evidence="10">
    <location>
        <begin position="128"/>
        <end position="152"/>
    </location>
</feature>
<reference evidence="12" key="1">
    <citation type="submission" date="2023-03" db="EMBL/GenBank/DDBJ databases">
        <authorList>
            <person name="Steffen K."/>
            <person name="Cardenas P."/>
        </authorList>
    </citation>
    <scope>NUCLEOTIDE SEQUENCE</scope>
</reference>
<dbReference type="SMART" id="SM01207">
    <property type="entry name" value="G3P_acyltransf"/>
    <property type="match status" value="1"/>
</dbReference>
<dbReference type="GO" id="GO:0043772">
    <property type="term" value="F:acyl-phosphate glycerol-3-phosphate acyltransferase activity"/>
    <property type="evidence" value="ECO:0007669"/>
    <property type="project" value="InterPro"/>
</dbReference>
<keyword evidence="7 10" id="KW-0472">Membrane</keyword>
<dbReference type="InterPro" id="IPR003811">
    <property type="entry name" value="G3P_acylTferase_PlsY"/>
</dbReference>
<dbReference type="PANTHER" id="PTHR30309:SF0">
    <property type="entry name" value="GLYCEROL-3-PHOSPHATE ACYLTRANSFERASE-RELATED"/>
    <property type="match status" value="1"/>
</dbReference>
<feature type="transmembrane region" description="Helical" evidence="10">
    <location>
        <begin position="183"/>
        <end position="201"/>
    </location>
</feature>
<evidence type="ECO:0000313" key="12">
    <source>
        <dbReference type="EMBL" id="CAI8057225.1"/>
    </source>
</evidence>
<keyword evidence="13" id="KW-1185">Reference proteome</keyword>
<protein>
    <submittedName>
        <fullName evidence="12">Glycerol-3-phosphate acyltransferase 4</fullName>
    </submittedName>
</protein>
<keyword evidence="2" id="KW-0444">Lipid biosynthesis</keyword>
<dbReference type="GO" id="GO:0008654">
    <property type="term" value="P:phospholipid biosynthetic process"/>
    <property type="evidence" value="ECO:0007669"/>
    <property type="project" value="UniProtKB-KW"/>
</dbReference>
<evidence type="ECO:0000256" key="6">
    <source>
        <dbReference type="ARBA" id="ARBA00023098"/>
    </source>
</evidence>
<feature type="signal peptide" evidence="11">
    <location>
        <begin position="1"/>
        <end position="16"/>
    </location>
</feature>
<dbReference type="AlphaFoldDB" id="A0AA35TZ74"/>
<keyword evidence="12" id="KW-0012">Acyltransferase</keyword>
<keyword evidence="9" id="KW-1208">Phospholipid metabolism</keyword>
<dbReference type="Proteomes" id="UP001174909">
    <property type="component" value="Unassembled WGS sequence"/>
</dbReference>
<evidence type="ECO:0000256" key="7">
    <source>
        <dbReference type="ARBA" id="ARBA00023136"/>
    </source>
</evidence>
<evidence type="ECO:0000256" key="4">
    <source>
        <dbReference type="ARBA" id="ARBA00022692"/>
    </source>
</evidence>
<name>A0AA35TZ74_GEOBA</name>
<proteinExistence type="inferred from homology"/>
<keyword evidence="3" id="KW-0808">Transferase</keyword>
<keyword evidence="5 10" id="KW-1133">Transmembrane helix</keyword>
<evidence type="ECO:0000256" key="10">
    <source>
        <dbReference type="SAM" id="Phobius"/>
    </source>
</evidence>